<evidence type="ECO:0000313" key="1">
    <source>
        <dbReference type="EMBL" id="TCK58951.1"/>
    </source>
</evidence>
<dbReference type="AlphaFoldDB" id="A0A4V2PRI1"/>
<keyword evidence="2" id="KW-1185">Reference proteome</keyword>
<proteinExistence type="predicted"/>
<dbReference type="Proteomes" id="UP000295565">
    <property type="component" value="Unassembled WGS sequence"/>
</dbReference>
<name>A0A4V2PRI1_9GAMM</name>
<gene>
    <name evidence="1" type="ORF">EV690_1110</name>
</gene>
<organism evidence="1 2">
    <name type="scientific">Celerinatantimonas diazotrophica</name>
    <dbReference type="NCBI Taxonomy" id="412034"/>
    <lineage>
        <taxon>Bacteria</taxon>
        <taxon>Pseudomonadati</taxon>
        <taxon>Pseudomonadota</taxon>
        <taxon>Gammaproteobacteria</taxon>
        <taxon>Celerinatantimonadaceae</taxon>
        <taxon>Celerinatantimonas</taxon>
    </lineage>
</organism>
<evidence type="ECO:0000313" key="2">
    <source>
        <dbReference type="Proteomes" id="UP000295565"/>
    </source>
</evidence>
<sequence>MDRLMSEQQPLLDQYCDNLANYLTQHCTWLKSAHDYRQQIVPIKTPYAFINIAGWHVANNGPHSGQTSLCLDVQILVVESQFAQDYRRTVRNGAAELTCAISDSTLNMPFHPAQVVCAQPYTLDKAVWEIRYQHSVDFGQNLFETEGTPPTKVRVGVSPDIGIGHKDDYQQVIPEPTDE</sequence>
<comment type="caution">
    <text evidence="1">The sequence shown here is derived from an EMBL/GenBank/DDBJ whole genome shotgun (WGS) entry which is preliminary data.</text>
</comment>
<reference evidence="1 2" key="1">
    <citation type="submission" date="2019-03" db="EMBL/GenBank/DDBJ databases">
        <title>Genomic Encyclopedia of Type Strains, Phase IV (KMG-IV): sequencing the most valuable type-strain genomes for metagenomic binning, comparative biology and taxonomic classification.</title>
        <authorList>
            <person name="Goeker M."/>
        </authorList>
    </citation>
    <scope>NUCLEOTIDE SEQUENCE [LARGE SCALE GENOMIC DNA]</scope>
    <source>
        <strain evidence="1 2">DSM 18577</strain>
    </source>
</reference>
<evidence type="ECO:0008006" key="3">
    <source>
        <dbReference type="Google" id="ProtNLM"/>
    </source>
</evidence>
<protein>
    <recommendedName>
        <fullName evidence="3">Gp37 protein</fullName>
    </recommendedName>
</protein>
<accession>A0A4V2PRI1</accession>
<dbReference type="EMBL" id="SMGD01000011">
    <property type="protein sequence ID" value="TCK58951.1"/>
    <property type="molecule type" value="Genomic_DNA"/>
</dbReference>